<gene>
    <name evidence="1" type="primary">LOC125544579</name>
</gene>
<dbReference type="Gramene" id="TuG1812G0300003158.01.T03">
    <property type="protein sequence ID" value="TuG1812G0300003158.01.T03.cds305969"/>
    <property type="gene ID" value="TuG1812G0300003158.01"/>
</dbReference>
<accession>A0A8R7PT21</accession>
<name>A0A8R7PT21_TRIUA</name>
<proteinExistence type="predicted"/>
<dbReference type="EnsemblPlants" id="TuG1812G0300003158.01.T03">
    <property type="protein sequence ID" value="TuG1812G0300003158.01.T03.cds305969"/>
    <property type="gene ID" value="TuG1812G0300003158.01"/>
</dbReference>
<dbReference type="AlphaFoldDB" id="A0A8R7PT21"/>
<evidence type="ECO:0000313" key="1">
    <source>
        <dbReference type="EnsemblPlants" id="TuG1812G0300003158.01.T03.cds305969"/>
    </source>
</evidence>
<reference evidence="1" key="2">
    <citation type="submission" date="2018-03" db="EMBL/GenBank/DDBJ databases">
        <title>The Triticum urartu genome reveals the dynamic nature of wheat genome evolution.</title>
        <authorList>
            <person name="Ling H."/>
            <person name="Ma B."/>
            <person name="Shi X."/>
            <person name="Liu H."/>
            <person name="Dong L."/>
            <person name="Sun H."/>
            <person name="Cao Y."/>
            <person name="Gao Q."/>
            <person name="Zheng S."/>
            <person name="Li Y."/>
            <person name="Yu Y."/>
            <person name="Du H."/>
            <person name="Qi M."/>
            <person name="Li Y."/>
            <person name="Yu H."/>
            <person name="Cui Y."/>
            <person name="Wang N."/>
            <person name="Chen C."/>
            <person name="Wu H."/>
            <person name="Zhao Y."/>
            <person name="Zhang J."/>
            <person name="Li Y."/>
            <person name="Zhou W."/>
            <person name="Zhang B."/>
            <person name="Hu W."/>
            <person name="Eijk M."/>
            <person name="Tang J."/>
            <person name="Witsenboer H."/>
            <person name="Zhao S."/>
            <person name="Li Z."/>
            <person name="Zhang A."/>
            <person name="Wang D."/>
            <person name="Liang C."/>
        </authorList>
    </citation>
    <scope>NUCLEOTIDE SEQUENCE [LARGE SCALE GENOMIC DNA]</scope>
    <source>
        <strain evidence="1">cv. G1812</strain>
    </source>
</reference>
<protein>
    <submittedName>
        <fullName evidence="1">Uncharacterized protein</fullName>
    </submittedName>
</protein>
<keyword evidence="2" id="KW-1185">Reference proteome</keyword>
<organism evidence="1 2">
    <name type="scientific">Triticum urartu</name>
    <name type="common">Red wild einkorn</name>
    <name type="synonym">Crithodium urartu</name>
    <dbReference type="NCBI Taxonomy" id="4572"/>
    <lineage>
        <taxon>Eukaryota</taxon>
        <taxon>Viridiplantae</taxon>
        <taxon>Streptophyta</taxon>
        <taxon>Embryophyta</taxon>
        <taxon>Tracheophyta</taxon>
        <taxon>Spermatophyta</taxon>
        <taxon>Magnoliopsida</taxon>
        <taxon>Liliopsida</taxon>
        <taxon>Poales</taxon>
        <taxon>Poaceae</taxon>
        <taxon>BOP clade</taxon>
        <taxon>Pooideae</taxon>
        <taxon>Triticodae</taxon>
        <taxon>Triticeae</taxon>
        <taxon>Triticinae</taxon>
        <taxon>Triticum</taxon>
    </lineage>
</organism>
<dbReference type="Proteomes" id="UP000015106">
    <property type="component" value="Chromosome 3"/>
</dbReference>
<sequence>MMHCRILCSLSLEMTFPLVFFLPCVTIGFCSYTQNESLTLVFRYECAINIEDLIKLSDVMSEHSL</sequence>
<evidence type="ECO:0000313" key="2">
    <source>
        <dbReference type="Proteomes" id="UP000015106"/>
    </source>
</evidence>
<reference evidence="1" key="3">
    <citation type="submission" date="2022-06" db="UniProtKB">
        <authorList>
            <consortium name="EnsemblPlants"/>
        </authorList>
    </citation>
    <scope>IDENTIFICATION</scope>
</reference>
<reference evidence="2" key="1">
    <citation type="journal article" date="2013" name="Nature">
        <title>Draft genome of the wheat A-genome progenitor Triticum urartu.</title>
        <authorList>
            <person name="Ling H.Q."/>
            <person name="Zhao S."/>
            <person name="Liu D."/>
            <person name="Wang J."/>
            <person name="Sun H."/>
            <person name="Zhang C."/>
            <person name="Fan H."/>
            <person name="Li D."/>
            <person name="Dong L."/>
            <person name="Tao Y."/>
            <person name="Gao C."/>
            <person name="Wu H."/>
            <person name="Li Y."/>
            <person name="Cui Y."/>
            <person name="Guo X."/>
            <person name="Zheng S."/>
            <person name="Wang B."/>
            <person name="Yu K."/>
            <person name="Liang Q."/>
            <person name="Yang W."/>
            <person name="Lou X."/>
            <person name="Chen J."/>
            <person name="Feng M."/>
            <person name="Jian J."/>
            <person name="Zhang X."/>
            <person name="Luo G."/>
            <person name="Jiang Y."/>
            <person name="Liu J."/>
            <person name="Wang Z."/>
            <person name="Sha Y."/>
            <person name="Zhang B."/>
            <person name="Wu H."/>
            <person name="Tang D."/>
            <person name="Shen Q."/>
            <person name="Xue P."/>
            <person name="Zou S."/>
            <person name="Wang X."/>
            <person name="Liu X."/>
            <person name="Wang F."/>
            <person name="Yang Y."/>
            <person name="An X."/>
            <person name="Dong Z."/>
            <person name="Zhang K."/>
            <person name="Zhang X."/>
            <person name="Luo M.C."/>
            <person name="Dvorak J."/>
            <person name="Tong Y."/>
            <person name="Wang J."/>
            <person name="Yang H."/>
            <person name="Li Z."/>
            <person name="Wang D."/>
            <person name="Zhang A."/>
            <person name="Wang J."/>
        </authorList>
    </citation>
    <scope>NUCLEOTIDE SEQUENCE</scope>
    <source>
        <strain evidence="2">cv. G1812</strain>
    </source>
</reference>